<dbReference type="NCBIfam" id="NF003971">
    <property type="entry name" value="PRK05465.1"/>
    <property type="match status" value="1"/>
</dbReference>
<proteinExistence type="inferred from homology"/>
<reference evidence="2" key="1">
    <citation type="submission" date="2021-07" db="EMBL/GenBank/DDBJ databases">
        <title>Zhongshania sp. CAU 1632 isolated from seawater.</title>
        <authorList>
            <person name="Kim W."/>
        </authorList>
    </citation>
    <scope>NUCLEOTIDE SEQUENCE</scope>
    <source>
        <strain evidence="2">CAU 1632</strain>
    </source>
</reference>
<comment type="subcellular location">
    <subcellularLocation>
        <location evidence="1">Bacterial microcompartment</location>
    </subcellularLocation>
</comment>
<dbReference type="PANTHER" id="PTHR39330">
    <property type="entry name" value="ETHANOLAMINE AMMONIA-LYASE LIGHT CHAIN"/>
    <property type="match status" value="1"/>
</dbReference>
<dbReference type="EMBL" id="JAHWDQ010000002">
    <property type="protein sequence ID" value="MBW2941132.1"/>
    <property type="molecule type" value="Genomic_DNA"/>
</dbReference>
<sequence length="267" mass="28530">MSDTKKDSWHDLQAYTSARIAQGRSGVSLPIAANLKFQLDHARARDAVHTAFNIHSFIDSYLAAFPSADAPLCVASSADSRGQYLQRPDLGRQLPEAQWQQLRQSLKSEGGSDIAVVVADGLSSAAVQRHALPLLALLLPAIANQGFSLAPLCLATQARVALGDDIGEAIKAKLLVMLIGERPGLSSPDSLGMYITYSPQRARTDAQRNCISNIRDGGHSYQQACDTGIYLIAAAMEKAQTGISLKDESMLLDSPTTTAIPFLKPSA</sequence>
<dbReference type="Proteomes" id="UP001166291">
    <property type="component" value="Unassembled WGS sequence"/>
</dbReference>
<comment type="subunit">
    <text evidence="1">The basic unit is a heterodimer which dimerizes to form tetramers. The heterotetramers trimerize; 6 large subunits form a core ring with 6 small subunits projecting outwards.</text>
</comment>
<feature type="binding site" evidence="1">
    <location>
        <position position="210"/>
    </location>
    <ligand>
        <name>adenosylcob(III)alamin</name>
        <dbReference type="ChEBI" id="CHEBI:18408"/>
    </ligand>
</feature>
<gene>
    <name evidence="1 2" type="primary">eutC</name>
    <name evidence="2" type="ORF">KXJ70_10105</name>
</gene>
<comment type="caution">
    <text evidence="2">The sequence shown here is derived from an EMBL/GenBank/DDBJ whole genome shotgun (WGS) entry which is preliminary data.</text>
</comment>
<feature type="binding site" evidence="1">
    <location>
        <position position="181"/>
    </location>
    <ligand>
        <name>adenosylcob(III)alamin</name>
        <dbReference type="ChEBI" id="CHEBI:18408"/>
    </ligand>
</feature>
<keyword evidence="1" id="KW-1283">Bacterial microcompartment</keyword>
<evidence type="ECO:0000313" key="3">
    <source>
        <dbReference type="Proteomes" id="UP001166291"/>
    </source>
</evidence>
<dbReference type="HAMAP" id="MF_00601">
    <property type="entry name" value="EutC"/>
    <property type="match status" value="1"/>
</dbReference>
<keyword evidence="1" id="KW-0170">Cobalt</keyword>
<dbReference type="RefSeq" id="WP_219043384.1">
    <property type="nucleotide sequence ID" value="NZ_JAHWDQ010000002.1"/>
</dbReference>
<accession>A0ABS6VS56</accession>
<dbReference type="PANTHER" id="PTHR39330:SF1">
    <property type="entry name" value="ETHANOLAMINE AMMONIA-LYASE SMALL SUBUNIT"/>
    <property type="match status" value="1"/>
</dbReference>
<feature type="binding site" evidence="1">
    <location>
        <position position="160"/>
    </location>
    <ligand>
        <name>adenosylcob(III)alamin</name>
        <dbReference type="ChEBI" id="CHEBI:18408"/>
    </ligand>
</feature>
<comment type="pathway">
    <text evidence="1">Amine and polyamine degradation; ethanolamine degradation.</text>
</comment>
<keyword evidence="3" id="KW-1185">Reference proteome</keyword>
<protein>
    <recommendedName>
        <fullName evidence="1">Ethanolamine ammonia-lyase small subunit</fullName>
        <shortName evidence="1">EAL small subunit</shortName>
        <ecNumber evidence="1">4.3.1.7</ecNumber>
    </recommendedName>
</protein>
<keyword evidence="1" id="KW-0846">Cobalamin</keyword>
<keyword evidence="1 2" id="KW-0456">Lyase</keyword>
<comment type="function">
    <text evidence="1">Catalyzes the deamination of various vicinal amino-alcohols to oxo compounds. Allows this organism to utilize ethanolamine as the sole source of nitrogen and carbon in the presence of external vitamin B12.</text>
</comment>
<comment type="cofactor">
    <cofactor evidence="1">
        <name>adenosylcob(III)alamin</name>
        <dbReference type="ChEBI" id="CHEBI:18408"/>
    </cofactor>
    <text evidence="1">Binds between the large and small subunits.</text>
</comment>
<evidence type="ECO:0000313" key="2">
    <source>
        <dbReference type="EMBL" id="MBW2941132.1"/>
    </source>
</evidence>
<name>A0ABS6VS56_9GAMM</name>
<dbReference type="EC" id="4.3.1.7" evidence="1"/>
<comment type="similarity">
    <text evidence="1">Belongs to the EutC family.</text>
</comment>
<organism evidence="2 3">
    <name type="scientific">Zhongshania aquimaris</name>
    <dbReference type="NCBI Taxonomy" id="2857107"/>
    <lineage>
        <taxon>Bacteria</taxon>
        <taxon>Pseudomonadati</taxon>
        <taxon>Pseudomonadota</taxon>
        <taxon>Gammaproteobacteria</taxon>
        <taxon>Cellvibrionales</taxon>
        <taxon>Spongiibacteraceae</taxon>
        <taxon>Zhongshania</taxon>
    </lineage>
</organism>
<dbReference type="InterPro" id="IPR009246">
    <property type="entry name" value="EutC"/>
</dbReference>
<dbReference type="GO" id="GO:0008851">
    <property type="term" value="F:ethanolamine ammonia-lyase activity"/>
    <property type="evidence" value="ECO:0007669"/>
    <property type="project" value="UniProtKB-EC"/>
</dbReference>
<comment type="catalytic activity">
    <reaction evidence="1">
        <text>ethanolamine = acetaldehyde + NH4(+)</text>
        <dbReference type="Rhea" id="RHEA:15313"/>
        <dbReference type="ChEBI" id="CHEBI:15343"/>
        <dbReference type="ChEBI" id="CHEBI:28938"/>
        <dbReference type="ChEBI" id="CHEBI:57603"/>
        <dbReference type="EC" id="4.3.1.7"/>
    </reaction>
</comment>
<dbReference type="PIRSF" id="PIRSF018982">
    <property type="entry name" value="EutC"/>
    <property type="match status" value="1"/>
</dbReference>
<dbReference type="Pfam" id="PF05985">
    <property type="entry name" value="EutC"/>
    <property type="match status" value="1"/>
</dbReference>
<evidence type="ECO:0000256" key="1">
    <source>
        <dbReference type="HAMAP-Rule" id="MF_00601"/>
    </source>
</evidence>